<protein>
    <recommendedName>
        <fullName evidence="3">PLD phosphodiesterase domain-containing protein</fullName>
    </recommendedName>
</protein>
<dbReference type="STRING" id="1036612.A0A1L9SZ09"/>
<dbReference type="EMBL" id="KV878601">
    <property type="protein sequence ID" value="OJJ52454.1"/>
    <property type="molecule type" value="Genomic_DNA"/>
</dbReference>
<proteinExistence type="predicted"/>
<dbReference type="VEuPathDB" id="FungiDB:ASPSYDRAFT_164708"/>
<sequence>MSLDFGASFDVDAFLFREDELRGQATIVARSRNGRCALDPLLGSLPSGTFPLLTNGAEHLAVFERFIRDHAQPVHNIVDGIPRRLTVFNLSMSNQGDARPVLDALVDFRIQNSDAEISIVASKLGPTEFQESPEYQRYLKILADNDIHVNMFTTPAGGPRQVMHAKGIIIDTHVLFSTGAVMDTRPIDKADFSIELPPAAAEAFQRYTDEAIHEDATDERRAELASELASLGVVINDPVAGLTYISRAQDALIRGASRRLMVSISELVDPRVTQTLIERAANGLDVHLQVREVDPASAVLLTDAILQYPENLRVEDTSWWEPRPHFNTIVADGDAAYLGTSYLWPTQCHMVHQGRSLENGVLLQGDATASVLVQLDQLRARAYGRDNICPVSVDEALDAWRWRRGILNPRVFPKYTICLEAWPSLTGNQKIAV</sequence>
<dbReference type="RefSeq" id="XP_040696260.1">
    <property type="nucleotide sequence ID" value="XM_040843282.1"/>
</dbReference>
<evidence type="ECO:0000313" key="1">
    <source>
        <dbReference type="EMBL" id="OJJ52454.1"/>
    </source>
</evidence>
<dbReference type="Gene3D" id="3.30.870.10">
    <property type="entry name" value="Endonuclease Chain A"/>
    <property type="match status" value="1"/>
</dbReference>
<gene>
    <name evidence="1" type="ORF">ASPSYDRAFT_164708</name>
</gene>
<evidence type="ECO:0008006" key="3">
    <source>
        <dbReference type="Google" id="ProtNLM"/>
    </source>
</evidence>
<dbReference type="OrthoDB" id="443402at2759"/>
<dbReference type="SUPFAM" id="SSF56024">
    <property type="entry name" value="Phospholipase D/nuclease"/>
    <property type="match status" value="2"/>
</dbReference>
<accession>A0A1L9SZ09</accession>
<keyword evidence="2" id="KW-1185">Reference proteome</keyword>
<reference evidence="2" key="1">
    <citation type="journal article" date="2017" name="Genome Biol.">
        <title>Comparative genomics reveals high biological diversity and specific adaptations in the industrially and medically important fungal genus Aspergillus.</title>
        <authorList>
            <person name="de Vries R.P."/>
            <person name="Riley R."/>
            <person name="Wiebenga A."/>
            <person name="Aguilar-Osorio G."/>
            <person name="Amillis S."/>
            <person name="Uchima C.A."/>
            <person name="Anderluh G."/>
            <person name="Asadollahi M."/>
            <person name="Askin M."/>
            <person name="Barry K."/>
            <person name="Battaglia E."/>
            <person name="Bayram O."/>
            <person name="Benocci T."/>
            <person name="Braus-Stromeyer S.A."/>
            <person name="Caldana C."/>
            <person name="Canovas D."/>
            <person name="Cerqueira G.C."/>
            <person name="Chen F."/>
            <person name="Chen W."/>
            <person name="Choi C."/>
            <person name="Clum A."/>
            <person name="Dos Santos R.A."/>
            <person name="Damasio A.R."/>
            <person name="Diallinas G."/>
            <person name="Emri T."/>
            <person name="Fekete E."/>
            <person name="Flipphi M."/>
            <person name="Freyberg S."/>
            <person name="Gallo A."/>
            <person name="Gournas C."/>
            <person name="Habgood R."/>
            <person name="Hainaut M."/>
            <person name="Harispe M.L."/>
            <person name="Henrissat B."/>
            <person name="Hilden K.S."/>
            <person name="Hope R."/>
            <person name="Hossain A."/>
            <person name="Karabika E."/>
            <person name="Karaffa L."/>
            <person name="Karanyi Z."/>
            <person name="Krasevec N."/>
            <person name="Kuo A."/>
            <person name="Kusch H."/>
            <person name="LaButti K."/>
            <person name="Lagendijk E.L."/>
            <person name="Lapidus A."/>
            <person name="Levasseur A."/>
            <person name="Lindquist E."/>
            <person name="Lipzen A."/>
            <person name="Logrieco A.F."/>
            <person name="MacCabe A."/>
            <person name="Maekelae M.R."/>
            <person name="Malavazi I."/>
            <person name="Melin P."/>
            <person name="Meyer V."/>
            <person name="Mielnichuk N."/>
            <person name="Miskei M."/>
            <person name="Molnar A.P."/>
            <person name="Mule G."/>
            <person name="Ngan C.Y."/>
            <person name="Orejas M."/>
            <person name="Orosz E."/>
            <person name="Ouedraogo J.P."/>
            <person name="Overkamp K.M."/>
            <person name="Park H.-S."/>
            <person name="Perrone G."/>
            <person name="Piumi F."/>
            <person name="Punt P.J."/>
            <person name="Ram A.F."/>
            <person name="Ramon A."/>
            <person name="Rauscher S."/>
            <person name="Record E."/>
            <person name="Riano-Pachon D.M."/>
            <person name="Robert V."/>
            <person name="Roehrig J."/>
            <person name="Ruller R."/>
            <person name="Salamov A."/>
            <person name="Salih N.S."/>
            <person name="Samson R.A."/>
            <person name="Sandor E."/>
            <person name="Sanguinetti M."/>
            <person name="Schuetze T."/>
            <person name="Sepcic K."/>
            <person name="Shelest E."/>
            <person name="Sherlock G."/>
            <person name="Sophianopoulou V."/>
            <person name="Squina F.M."/>
            <person name="Sun H."/>
            <person name="Susca A."/>
            <person name="Todd R.B."/>
            <person name="Tsang A."/>
            <person name="Unkles S.E."/>
            <person name="van de Wiele N."/>
            <person name="van Rossen-Uffink D."/>
            <person name="Oliveira J.V."/>
            <person name="Vesth T.C."/>
            <person name="Visser J."/>
            <person name="Yu J.-H."/>
            <person name="Zhou M."/>
            <person name="Andersen M.R."/>
            <person name="Archer D.B."/>
            <person name="Baker S.E."/>
            <person name="Benoit I."/>
            <person name="Brakhage A.A."/>
            <person name="Braus G.H."/>
            <person name="Fischer R."/>
            <person name="Frisvad J.C."/>
            <person name="Goldman G.H."/>
            <person name="Houbraken J."/>
            <person name="Oakley B."/>
            <person name="Pocsi I."/>
            <person name="Scazzocchio C."/>
            <person name="Seiboth B."/>
            <person name="vanKuyk P.A."/>
            <person name="Wortman J."/>
            <person name="Dyer P.S."/>
            <person name="Grigoriev I.V."/>
        </authorList>
    </citation>
    <scope>NUCLEOTIDE SEQUENCE [LARGE SCALE GENOMIC DNA]</scope>
    <source>
        <strain evidence="2">CBS 593.65</strain>
    </source>
</reference>
<dbReference type="CDD" id="cd00138">
    <property type="entry name" value="PLDc_SF"/>
    <property type="match status" value="1"/>
</dbReference>
<organism evidence="1 2">
    <name type="scientific">Aspergillus sydowii CBS 593.65</name>
    <dbReference type="NCBI Taxonomy" id="1036612"/>
    <lineage>
        <taxon>Eukaryota</taxon>
        <taxon>Fungi</taxon>
        <taxon>Dikarya</taxon>
        <taxon>Ascomycota</taxon>
        <taxon>Pezizomycotina</taxon>
        <taxon>Eurotiomycetes</taxon>
        <taxon>Eurotiomycetidae</taxon>
        <taxon>Eurotiales</taxon>
        <taxon>Aspergillaceae</taxon>
        <taxon>Aspergillus</taxon>
        <taxon>Aspergillus subgen. Nidulantes</taxon>
    </lineage>
</organism>
<dbReference type="GeneID" id="63759355"/>
<evidence type="ECO:0000313" key="2">
    <source>
        <dbReference type="Proteomes" id="UP000184356"/>
    </source>
</evidence>
<dbReference type="AlphaFoldDB" id="A0A1L9SZ09"/>
<dbReference type="Proteomes" id="UP000184356">
    <property type="component" value="Unassembled WGS sequence"/>
</dbReference>
<name>A0A1L9SZ09_9EURO</name>